<dbReference type="PANTHER" id="PTHR33164:SF43">
    <property type="entry name" value="HTH-TYPE TRANSCRIPTIONAL REPRESSOR YETL"/>
    <property type="match status" value="1"/>
</dbReference>
<dbReference type="Proteomes" id="UP000757540">
    <property type="component" value="Unassembled WGS sequence"/>
</dbReference>
<dbReference type="PANTHER" id="PTHR33164">
    <property type="entry name" value="TRANSCRIPTIONAL REGULATOR, MARR FAMILY"/>
    <property type="match status" value="1"/>
</dbReference>
<dbReference type="RefSeq" id="WP_343036207.1">
    <property type="nucleotide sequence ID" value="NZ_BAAAML010000002.1"/>
</dbReference>
<evidence type="ECO:0000313" key="3">
    <source>
        <dbReference type="Proteomes" id="UP000757540"/>
    </source>
</evidence>
<dbReference type="InterPro" id="IPR036388">
    <property type="entry name" value="WH-like_DNA-bd_sf"/>
</dbReference>
<sequence length="188" mass="21007">MTQASSGSTPYWYGDDDEEARGLLDAVRDLRRADEAMRLRASREMDMNVSDLRALRFVIECERGRTPVTPRMLTAHLEISTAATTKLVDRLCRSGHLERRPHPSDRRSVVVVATRGAHHEVRQRLGGMHARMLDIARSVPDSARPAVRDFLRAMSHELAREHDDPAAVVAVDQVPAGRDPTARTAPLD</sequence>
<dbReference type="Gene3D" id="1.10.10.10">
    <property type="entry name" value="Winged helix-like DNA-binding domain superfamily/Winged helix DNA-binding domain"/>
    <property type="match status" value="1"/>
</dbReference>
<dbReference type="InterPro" id="IPR036390">
    <property type="entry name" value="WH_DNA-bd_sf"/>
</dbReference>
<keyword evidence="2" id="KW-0238">DNA-binding</keyword>
<reference evidence="2 3" key="1">
    <citation type="submission" date="2020-05" db="EMBL/GenBank/DDBJ databases">
        <title>Genomic Encyclopedia of Type Strains, Phase III (KMG-III): the genomes of soil and plant-associated and newly described type strains.</title>
        <authorList>
            <person name="Whitman W."/>
        </authorList>
    </citation>
    <scope>NUCLEOTIDE SEQUENCE [LARGE SCALE GENOMIC DNA]</scope>
    <source>
        <strain evidence="2 3">KCTC 19046</strain>
    </source>
</reference>
<dbReference type="InterPro" id="IPR039422">
    <property type="entry name" value="MarR/SlyA-like"/>
</dbReference>
<proteinExistence type="predicted"/>
<dbReference type="Pfam" id="PF12802">
    <property type="entry name" value="MarR_2"/>
    <property type="match status" value="1"/>
</dbReference>
<feature type="domain" description="HTH marR-type" evidence="1">
    <location>
        <begin position="40"/>
        <end position="144"/>
    </location>
</feature>
<dbReference type="EMBL" id="JABEZU010000001">
    <property type="protein sequence ID" value="NOV95873.1"/>
    <property type="molecule type" value="Genomic_DNA"/>
</dbReference>
<dbReference type="GO" id="GO:0003677">
    <property type="term" value="F:DNA binding"/>
    <property type="evidence" value="ECO:0007669"/>
    <property type="project" value="UniProtKB-KW"/>
</dbReference>
<comment type="caution">
    <text evidence="2">The sequence shown here is derived from an EMBL/GenBank/DDBJ whole genome shotgun (WGS) entry which is preliminary data.</text>
</comment>
<name>A0ABX1ZZ44_9MICO</name>
<protein>
    <submittedName>
        <fullName evidence="2">DNA-binding MarR family transcriptional regulator</fullName>
    </submittedName>
</protein>
<gene>
    <name evidence="2" type="ORF">HDG69_000426</name>
</gene>
<dbReference type="SMART" id="SM00347">
    <property type="entry name" value="HTH_MARR"/>
    <property type="match status" value="1"/>
</dbReference>
<evidence type="ECO:0000313" key="2">
    <source>
        <dbReference type="EMBL" id="NOV95873.1"/>
    </source>
</evidence>
<accession>A0ABX1ZZ44</accession>
<dbReference type="InterPro" id="IPR000835">
    <property type="entry name" value="HTH_MarR-typ"/>
</dbReference>
<evidence type="ECO:0000259" key="1">
    <source>
        <dbReference type="SMART" id="SM00347"/>
    </source>
</evidence>
<dbReference type="SUPFAM" id="SSF46785">
    <property type="entry name" value="Winged helix' DNA-binding domain"/>
    <property type="match status" value="1"/>
</dbReference>
<organism evidence="2 3">
    <name type="scientific">Isoptericola halotolerans</name>
    <dbReference type="NCBI Taxonomy" id="300560"/>
    <lineage>
        <taxon>Bacteria</taxon>
        <taxon>Bacillati</taxon>
        <taxon>Actinomycetota</taxon>
        <taxon>Actinomycetes</taxon>
        <taxon>Micrococcales</taxon>
        <taxon>Promicromonosporaceae</taxon>
        <taxon>Isoptericola</taxon>
    </lineage>
</organism>
<keyword evidence="3" id="KW-1185">Reference proteome</keyword>